<dbReference type="Pfam" id="PF10294">
    <property type="entry name" value="Methyltransf_16"/>
    <property type="match status" value="1"/>
</dbReference>
<dbReference type="PANTHER" id="PTHR14614">
    <property type="entry name" value="HEPATOCELLULAR CARCINOMA-ASSOCIATED ANTIGEN"/>
    <property type="match status" value="1"/>
</dbReference>
<dbReference type="GO" id="GO:0008757">
    <property type="term" value="F:S-adenosylmethionine-dependent methyltransferase activity"/>
    <property type="evidence" value="ECO:0007669"/>
    <property type="project" value="UniProtKB-ARBA"/>
</dbReference>
<comment type="caution">
    <text evidence="1">The sequence shown here is derived from an EMBL/GenBank/DDBJ whole genome shotgun (WGS) entry which is preliminary data.</text>
</comment>
<dbReference type="InterPro" id="IPR029063">
    <property type="entry name" value="SAM-dependent_MTases_sf"/>
</dbReference>
<gene>
    <name evidence="1" type="ORF">WICMUC_001228</name>
</gene>
<proteinExistence type="predicted"/>
<dbReference type="SUPFAM" id="SSF53335">
    <property type="entry name" value="S-adenosyl-L-methionine-dependent methyltransferases"/>
    <property type="match status" value="1"/>
</dbReference>
<dbReference type="OrthoDB" id="194386at2759"/>
<dbReference type="GO" id="GO:0005737">
    <property type="term" value="C:cytoplasm"/>
    <property type="evidence" value="ECO:0007669"/>
    <property type="project" value="TreeGrafter"/>
</dbReference>
<dbReference type="EMBL" id="JAEUBF010000390">
    <property type="protein sequence ID" value="KAH3679033.1"/>
    <property type="molecule type" value="Genomic_DNA"/>
</dbReference>
<dbReference type="Proteomes" id="UP000769528">
    <property type="component" value="Unassembled WGS sequence"/>
</dbReference>
<name>A0A9P8PV83_9ASCO</name>
<organism evidence="1 2">
    <name type="scientific">Wickerhamomyces mucosus</name>
    <dbReference type="NCBI Taxonomy" id="1378264"/>
    <lineage>
        <taxon>Eukaryota</taxon>
        <taxon>Fungi</taxon>
        <taxon>Dikarya</taxon>
        <taxon>Ascomycota</taxon>
        <taxon>Saccharomycotina</taxon>
        <taxon>Saccharomycetes</taxon>
        <taxon>Phaffomycetales</taxon>
        <taxon>Wickerhamomycetaceae</taxon>
        <taxon>Wickerhamomyces</taxon>
    </lineage>
</organism>
<protein>
    <recommendedName>
        <fullName evidence="3">Protein-lysine N-methyltransferase EFM3</fullName>
    </recommendedName>
</protein>
<dbReference type="PANTHER" id="PTHR14614:SF130">
    <property type="entry name" value="PROTEIN-LYSINE N-METHYLTRANSFERASE EEF2KMT"/>
    <property type="match status" value="1"/>
</dbReference>
<accession>A0A9P8PV83</accession>
<dbReference type="InterPro" id="IPR019410">
    <property type="entry name" value="Methyltransf_16"/>
</dbReference>
<sequence>MEDLLIANLKQRVFIKNLIIPNTNLINESKLLSTLKSISLTNPYYVKQFLEILFQNYNNSELNLQDEFYEFFIKILNSKPIDSNKLDLITYSITQDISIDLNETPRIISGQGTTGLRTWEASFYLCEYLYNRYNNSQIDNKLRYGLELGAGTGLVSIFLWKLLQNDKSFDKKLYITDGDSNLLENLSQNLKLNNISIENEQIKLQRLWWGIDEIPTSDGNKADNIELIYAADVTYDISVIPDLIKCIIQALKLEIPEILIAATIRNEQTINFFENCLIEQQINWSIVSERKQGTKSYSTIWYSPETPDIRVYRIVKY</sequence>
<evidence type="ECO:0000313" key="1">
    <source>
        <dbReference type="EMBL" id="KAH3679033.1"/>
    </source>
</evidence>
<reference evidence="1" key="1">
    <citation type="journal article" date="2021" name="Open Biol.">
        <title>Shared evolutionary footprints suggest mitochondrial oxidative damage underlies multiple complex I losses in fungi.</title>
        <authorList>
            <person name="Schikora-Tamarit M.A."/>
            <person name="Marcet-Houben M."/>
            <person name="Nosek J."/>
            <person name="Gabaldon T."/>
        </authorList>
    </citation>
    <scope>NUCLEOTIDE SEQUENCE</scope>
    <source>
        <strain evidence="1">CBS6341</strain>
    </source>
</reference>
<evidence type="ECO:0000313" key="2">
    <source>
        <dbReference type="Proteomes" id="UP000769528"/>
    </source>
</evidence>
<reference evidence="1" key="2">
    <citation type="submission" date="2021-01" db="EMBL/GenBank/DDBJ databases">
        <authorList>
            <person name="Schikora-Tamarit M.A."/>
        </authorList>
    </citation>
    <scope>NUCLEOTIDE SEQUENCE</scope>
    <source>
        <strain evidence="1">CBS6341</strain>
    </source>
</reference>
<evidence type="ECO:0008006" key="3">
    <source>
        <dbReference type="Google" id="ProtNLM"/>
    </source>
</evidence>
<dbReference type="AlphaFoldDB" id="A0A9P8PV83"/>
<keyword evidence="2" id="KW-1185">Reference proteome</keyword>
<dbReference type="Gene3D" id="3.40.50.150">
    <property type="entry name" value="Vaccinia Virus protein VP39"/>
    <property type="match status" value="1"/>
</dbReference>